<dbReference type="RefSeq" id="WP_275088306.1">
    <property type="nucleotide sequence ID" value="NZ_CP119078.1"/>
</dbReference>
<dbReference type="Proteomes" id="UP001222087">
    <property type="component" value="Chromosome"/>
</dbReference>
<evidence type="ECO:0000313" key="1">
    <source>
        <dbReference type="EMBL" id="WED42484.1"/>
    </source>
</evidence>
<gene>
    <name evidence="1" type="ORF">PXX05_11235</name>
</gene>
<proteinExistence type="predicted"/>
<organism evidence="1 2">
    <name type="scientific">Legionella cardiaca</name>
    <dbReference type="NCBI Taxonomy" id="1071983"/>
    <lineage>
        <taxon>Bacteria</taxon>
        <taxon>Pseudomonadati</taxon>
        <taxon>Pseudomonadota</taxon>
        <taxon>Gammaproteobacteria</taxon>
        <taxon>Legionellales</taxon>
        <taxon>Legionellaceae</taxon>
        <taxon>Legionella</taxon>
    </lineage>
</organism>
<name>A0ABY8AP55_9GAMM</name>
<keyword evidence="2" id="KW-1185">Reference proteome</keyword>
<protein>
    <submittedName>
        <fullName evidence="1">Uncharacterized protein</fullName>
    </submittedName>
</protein>
<reference evidence="1 2" key="1">
    <citation type="submission" date="2023-02" db="EMBL/GenBank/DDBJ databases">
        <title>Genome Sequence of L. cardiaca H63T.</title>
        <authorList>
            <person name="Lopez A.E."/>
            <person name="Cianciotto N.P."/>
        </authorList>
    </citation>
    <scope>NUCLEOTIDE SEQUENCE [LARGE SCALE GENOMIC DNA]</scope>
    <source>
        <strain evidence="1 2">H63</strain>
    </source>
</reference>
<evidence type="ECO:0000313" key="2">
    <source>
        <dbReference type="Proteomes" id="UP001222087"/>
    </source>
</evidence>
<accession>A0ABY8AP55</accession>
<sequence length="206" mass="23594">MSKSLKQFQQSYQNFVNYNVELTANLAKSHLILFLNVNMEKPDFSETCWATLDNKTLAEFKALSIYAQINKTLMPLLYPEVSFEPGKAIPIDVLLNPRKLTPLQLSQAFDAIKDITENALQETIANRTCTEVLLNLLKTCVNFLITLVTFGQKQDTFKSSTFHLEKIKKIQEDMHTILEKLNEDEKKVELDKPEVPTAYTSQVFTI</sequence>
<dbReference type="EMBL" id="CP119078">
    <property type="protein sequence ID" value="WED42484.1"/>
    <property type="molecule type" value="Genomic_DNA"/>
</dbReference>